<protein>
    <submittedName>
        <fullName evidence="5">Tetratricopeptide repeat protein</fullName>
    </submittedName>
</protein>
<dbReference type="InterPro" id="IPR050498">
    <property type="entry name" value="Ycf3"/>
</dbReference>
<keyword evidence="4" id="KW-0732">Signal</keyword>
<dbReference type="InterPro" id="IPR019734">
    <property type="entry name" value="TPR_rpt"/>
</dbReference>
<accession>A0ABX2T5X8</accession>
<gene>
    <name evidence="5" type="ORF">HND93_03155</name>
</gene>
<name>A0ABX2T5X8_9PROT</name>
<evidence type="ECO:0000256" key="4">
    <source>
        <dbReference type="SAM" id="SignalP"/>
    </source>
</evidence>
<feature type="signal peptide" evidence="4">
    <location>
        <begin position="1"/>
        <end position="22"/>
    </location>
</feature>
<feature type="chain" id="PRO_5045067824" evidence="4">
    <location>
        <begin position="23"/>
        <end position="182"/>
    </location>
</feature>
<dbReference type="PROSITE" id="PS50005">
    <property type="entry name" value="TPR"/>
    <property type="match status" value="3"/>
</dbReference>
<keyword evidence="1" id="KW-0677">Repeat</keyword>
<dbReference type="Proteomes" id="UP000584642">
    <property type="component" value="Unassembled WGS sequence"/>
</dbReference>
<evidence type="ECO:0000256" key="1">
    <source>
        <dbReference type="ARBA" id="ARBA00022737"/>
    </source>
</evidence>
<dbReference type="EMBL" id="JABFDB010000001">
    <property type="protein sequence ID" value="NYZ18697.1"/>
    <property type="molecule type" value="Genomic_DNA"/>
</dbReference>
<dbReference type="SMART" id="SM00028">
    <property type="entry name" value="TPR"/>
    <property type="match status" value="3"/>
</dbReference>
<comment type="caution">
    <text evidence="5">The sequence shown here is derived from an EMBL/GenBank/DDBJ whole genome shotgun (WGS) entry which is preliminary data.</text>
</comment>
<dbReference type="PANTHER" id="PTHR44858">
    <property type="entry name" value="TETRATRICOPEPTIDE REPEAT PROTEIN 6"/>
    <property type="match status" value="1"/>
</dbReference>
<reference evidence="5 6" key="1">
    <citation type="submission" date="2020-05" db="EMBL/GenBank/DDBJ databases">
        <title>Azospirillum oleiclasticum sp. nov, a nitrogen-fixing and heavy crude oil-emulsifying bacterium isolated from the crude oil of Yumen Oilfield.</title>
        <authorList>
            <person name="Wu D."/>
            <person name="Cai M."/>
            <person name="Zhang X."/>
        </authorList>
    </citation>
    <scope>NUCLEOTIDE SEQUENCE [LARGE SCALE GENOMIC DNA]</scope>
    <source>
        <strain evidence="5 6">ROY-1-1-2</strain>
    </source>
</reference>
<dbReference type="Pfam" id="PF13432">
    <property type="entry name" value="TPR_16"/>
    <property type="match status" value="1"/>
</dbReference>
<organism evidence="5 6">
    <name type="scientific">Azospirillum oleiclasticum</name>
    <dbReference type="NCBI Taxonomy" id="2735135"/>
    <lineage>
        <taxon>Bacteria</taxon>
        <taxon>Pseudomonadati</taxon>
        <taxon>Pseudomonadota</taxon>
        <taxon>Alphaproteobacteria</taxon>
        <taxon>Rhodospirillales</taxon>
        <taxon>Azospirillaceae</taxon>
        <taxon>Azospirillum</taxon>
    </lineage>
</organism>
<evidence type="ECO:0000256" key="3">
    <source>
        <dbReference type="PROSITE-ProRule" id="PRU00339"/>
    </source>
</evidence>
<dbReference type="PANTHER" id="PTHR44858:SF1">
    <property type="entry name" value="UDP-N-ACETYLGLUCOSAMINE--PEPTIDE N-ACETYLGLUCOSAMINYLTRANSFERASE SPINDLY-RELATED"/>
    <property type="match status" value="1"/>
</dbReference>
<proteinExistence type="predicted"/>
<keyword evidence="6" id="KW-1185">Reference proteome</keyword>
<sequence>MRYRSLILALAAIIGFSAPACAGDRRLDNLFDQLRTAPSDGAADAVETEIWTIWLDHPGREVLTLMRQGVELLQADALDEALDCFDRVVEADPAYAEGWNKRANTHYLRGEYDEAVADIRRTLSLEPRHFAALAGLGLVYVAIGQPQGAIRAFEAALAINPHLSSIRDQVSQLRRQTAGVPM</sequence>
<feature type="repeat" description="TPR" evidence="3">
    <location>
        <begin position="130"/>
        <end position="163"/>
    </location>
</feature>
<dbReference type="InterPro" id="IPR011990">
    <property type="entry name" value="TPR-like_helical_dom_sf"/>
</dbReference>
<keyword evidence="2 3" id="KW-0802">TPR repeat</keyword>
<dbReference type="Gene3D" id="1.25.40.10">
    <property type="entry name" value="Tetratricopeptide repeat domain"/>
    <property type="match status" value="1"/>
</dbReference>
<dbReference type="RefSeq" id="WP_180280418.1">
    <property type="nucleotide sequence ID" value="NZ_JABFDB010000001.1"/>
</dbReference>
<dbReference type="SUPFAM" id="SSF48452">
    <property type="entry name" value="TPR-like"/>
    <property type="match status" value="1"/>
</dbReference>
<feature type="repeat" description="TPR" evidence="3">
    <location>
        <begin position="96"/>
        <end position="129"/>
    </location>
</feature>
<evidence type="ECO:0000313" key="5">
    <source>
        <dbReference type="EMBL" id="NYZ18697.1"/>
    </source>
</evidence>
<evidence type="ECO:0000256" key="2">
    <source>
        <dbReference type="ARBA" id="ARBA00022803"/>
    </source>
</evidence>
<evidence type="ECO:0000313" key="6">
    <source>
        <dbReference type="Proteomes" id="UP000584642"/>
    </source>
</evidence>
<feature type="repeat" description="TPR" evidence="3">
    <location>
        <begin position="62"/>
        <end position="95"/>
    </location>
</feature>